<dbReference type="Proteomes" id="UP000249748">
    <property type="component" value="Unassembled WGS sequence"/>
</dbReference>
<proteinExistence type="predicted"/>
<dbReference type="EMBL" id="KZ824546">
    <property type="protein sequence ID" value="RAK89717.1"/>
    <property type="molecule type" value="Genomic_DNA"/>
</dbReference>
<protein>
    <submittedName>
        <fullName evidence="1">Uncharacterized protein</fullName>
    </submittedName>
</protein>
<sequence length="471" mass="54313">MNLFYDILFPEERAAIQGSRIPKAHEEEEVHRLCTIRGIRHHYGFAQELRGTKPEFTCALNARDITSGIVPTMSSPEEVPYCIWHPDVPPEETLRALVQRYPDMLSHAAQACAIAGYIDLYTELEPLPEIYKHIMSQPAKFEIMNDYTSTVNIDAPRVASLNGETAVYASLTARPKYYGPRDLICDAPPWNEYCRDPLYFNITEDWGIDDHNRKDKLIYVAAYNGEIDRYARLRRLHMLKYEWAMVVHGNYHYPFFAKWWTTQIPEHPQDRHEINSRRAINARRIMSNNLSWLTINTPGKLLPELIWYSNTADLTTYERLAHKRPDMFEECLRACIIAGYTNTWDYLLRDAPEIFNEHKFQTCISEAVPDAADKLGVAHPNSDWWGDYVVAKSLYHAHNSPISCFHDPVRPGACEGPYNGMDCGIGEGVDLAFFLGDALSKETWKREILDEGSTTACLQEVWDLLEMKQKE</sequence>
<organism evidence="1 2">
    <name type="scientific">Aspergillus costaricaensis CBS 115574</name>
    <dbReference type="NCBI Taxonomy" id="1448317"/>
    <lineage>
        <taxon>Eukaryota</taxon>
        <taxon>Fungi</taxon>
        <taxon>Dikarya</taxon>
        <taxon>Ascomycota</taxon>
        <taxon>Pezizomycotina</taxon>
        <taxon>Eurotiomycetes</taxon>
        <taxon>Eurotiomycetidae</taxon>
        <taxon>Eurotiales</taxon>
        <taxon>Aspergillaceae</taxon>
        <taxon>Aspergillus</taxon>
        <taxon>Aspergillus subgen. Circumdati</taxon>
    </lineage>
</organism>
<name>A0ACD1IH13_9EURO</name>
<evidence type="ECO:0000313" key="2">
    <source>
        <dbReference type="Proteomes" id="UP000249748"/>
    </source>
</evidence>
<reference evidence="1" key="1">
    <citation type="submission" date="2018-02" db="EMBL/GenBank/DDBJ databases">
        <title>The genomes of Aspergillus section Nigri reveals drivers in fungal speciation.</title>
        <authorList>
            <consortium name="DOE Joint Genome Institute"/>
            <person name="Vesth T.C."/>
            <person name="Nybo J."/>
            <person name="Theobald S."/>
            <person name="Brandl J."/>
            <person name="Frisvad J.C."/>
            <person name="Nielsen K.F."/>
            <person name="Lyhne E.K."/>
            <person name="Kogle M.E."/>
            <person name="Kuo A."/>
            <person name="Riley R."/>
            <person name="Clum A."/>
            <person name="Nolan M."/>
            <person name="Lipzen A."/>
            <person name="Salamov A."/>
            <person name="Henrissat B."/>
            <person name="Wiebenga A."/>
            <person name="De vries R.P."/>
            <person name="Grigoriev I.V."/>
            <person name="Mortensen U.H."/>
            <person name="Andersen M.R."/>
            <person name="Baker S.E."/>
        </authorList>
    </citation>
    <scope>NUCLEOTIDE SEQUENCE</scope>
    <source>
        <strain evidence="1">CBS 115574</strain>
    </source>
</reference>
<keyword evidence="2" id="KW-1185">Reference proteome</keyword>
<evidence type="ECO:0000313" key="1">
    <source>
        <dbReference type="EMBL" id="RAK89717.1"/>
    </source>
</evidence>
<accession>A0ACD1IH13</accession>
<gene>
    <name evidence="1" type="ORF">BO79DRAFT_263204</name>
</gene>